<keyword evidence="3 4" id="KW-0663">Pyridoxal phosphate</keyword>
<dbReference type="PIRSF" id="PIRSF000390">
    <property type="entry name" value="PLP_StrS"/>
    <property type="match status" value="1"/>
</dbReference>
<evidence type="ECO:0000256" key="4">
    <source>
        <dbReference type="RuleBase" id="RU004508"/>
    </source>
</evidence>
<dbReference type="RefSeq" id="WP_111229418.1">
    <property type="nucleotide sequence ID" value="NZ_NBIU01000006.1"/>
</dbReference>
<keyword evidence="5" id="KW-0032">Aminotransferase</keyword>
<dbReference type="Proteomes" id="UP000249746">
    <property type="component" value="Unassembled WGS sequence"/>
</dbReference>
<keyword evidence="6" id="KW-1185">Reference proteome</keyword>
<gene>
    <name evidence="5" type="ORF">B6S12_03415</name>
</gene>
<evidence type="ECO:0000313" key="5">
    <source>
        <dbReference type="EMBL" id="PZT48532.1"/>
    </source>
</evidence>
<dbReference type="OrthoDB" id="9766188at2"/>
<feature type="modified residue" description="N6-(pyridoxal phosphate)lysine" evidence="3">
    <location>
        <position position="190"/>
    </location>
</feature>
<dbReference type="PANTHER" id="PTHR30244:SF34">
    <property type="entry name" value="DTDP-4-AMINO-4,6-DIDEOXYGALACTOSE TRANSAMINASE"/>
    <property type="match status" value="1"/>
</dbReference>
<evidence type="ECO:0000256" key="1">
    <source>
        <dbReference type="ARBA" id="ARBA00037999"/>
    </source>
</evidence>
<proteinExistence type="inferred from homology"/>
<dbReference type="Gene3D" id="3.90.1150.10">
    <property type="entry name" value="Aspartate Aminotransferase, domain 1"/>
    <property type="match status" value="1"/>
</dbReference>
<dbReference type="InterPro" id="IPR015422">
    <property type="entry name" value="PyrdxlP-dep_Trfase_small"/>
</dbReference>
<reference evidence="5 6" key="1">
    <citation type="submission" date="2017-03" db="EMBL/GenBank/DDBJ databases">
        <title>Genomic and clinical evidence uncovers the enterohepatic species Helicobacter valdiviensis as a potential human intestinal pathogen.</title>
        <authorList>
            <person name="Fresia P."/>
            <person name="Jara R."/>
            <person name="Sierra R."/>
            <person name="Ferres I."/>
            <person name="Greif G."/>
            <person name="Iraola G."/>
            <person name="Collado L."/>
        </authorList>
    </citation>
    <scope>NUCLEOTIDE SEQUENCE [LARGE SCALE GENOMIC DNA]</scope>
    <source>
        <strain evidence="5 6">WBE14</strain>
    </source>
</reference>
<organism evidence="5 6">
    <name type="scientific">Helicobacter valdiviensis</name>
    <dbReference type="NCBI Taxonomy" id="1458358"/>
    <lineage>
        <taxon>Bacteria</taxon>
        <taxon>Pseudomonadati</taxon>
        <taxon>Campylobacterota</taxon>
        <taxon>Epsilonproteobacteria</taxon>
        <taxon>Campylobacterales</taxon>
        <taxon>Helicobacteraceae</taxon>
        <taxon>Helicobacter</taxon>
    </lineage>
</organism>
<dbReference type="InterPro" id="IPR015421">
    <property type="entry name" value="PyrdxlP-dep_Trfase_major"/>
</dbReference>
<dbReference type="GO" id="GO:0008483">
    <property type="term" value="F:transaminase activity"/>
    <property type="evidence" value="ECO:0007669"/>
    <property type="project" value="UniProtKB-KW"/>
</dbReference>
<keyword evidence="5" id="KW-0808">Transferase</keyword>
<protein>
    <submittedName>
        <fullName evidence="5">Aminotransferase DegT</fullName>
    </submittedName>
</protein>
<dbReference type="SUPFAM" id="SSF53383">
    <property type="entry name" value="PLP-dependent transferases"/>
    <property type="match status" value="1"/>
</dbReference>
<feature type="active site" description="Proton acceptor" evidence="2">
    <location>
        <position position="190"/>
    </location>
</feature>
<dbReference type="InterPro" id="IPR000653">
    <property type="entry name" value="DegT/StrS_aminotransferase"/>
</dbReference>
<dbReference type="PANTHER" id="PTHR30244">
    <property type="entry name" value="TRANSAMINASE"/>
    <property type="match status" value="1"/>
</dbReference>
<sequence length="374" mass="42080">MSFRVFLSPPQMGKNEQKYVDEAFKSNYIAPLGEFVNRFEKNAMDYTKSPNTLALNSGTSALHLALRVSGIKRGDYILASSFTFIGSIDAILYEGAIPVFIDSEKDSWNLSPKLLEEACESLKKQNIFPKALIVTHLYGQCANLDAISEICKKYNILLIEDAAESLGAFYKGSHTGTIGEFGALSFNGNKIITTSGGGMLLGKNEELMQKARFYSTQARENLPYYEHKDYGYNYRLSNICAAIGVGQLEEIESKVQKRREIFSWYVESLKNLEVEFMPELKDTRGNRWLTTLSFKNSKINPFSLVDFLAKLGIESRPLWKPMHLQPLFKDSLSFTNGVSEELFKSGICLPSGGALQRSDIEEICSYILDFIKRA</sequence>
<dbReference type="GO" id="GO:0000271">
    <property type="term" value="P:polysaccharide biosynthetic process"/>
    <property type="evidence" value="ECO:0007669"/>
    <property type="project" value="TreeGrafter"/>
</dbReference>
<name>A0A2W6MW10_9HELI</name>
<dbReference type="CDD" id="cd00616">
    <property type="entry name" value="AHBA_syn"/>
    <property type="match status" value="1"/>
</dbReference>
<dbReference type="Pfam" id="PF01041">
    <property type="entry name" value="DegT_DnrJ_EryC1"/>
    <property type="match status" value="1"/>
</dbReference>
<evidence type="ECO:0000256" key="3">
    <source>
        <dbReference type="PIRSR" id="PIRSR000390-2"/>
    </source>
</evidence>
<evidence type="ECO:0000256" key="2">
    <source>
        <dbReference type="PIRSR" id="PIRSR000390-1"/>
    </source>
</evidence>
<comment type="caution">
    <text evidence="5">The sequence shown here is derived from an EMBL/GenBank/DDBJ whole genome shotgun (WGS) entry which is preliminary data.</text>
</comment>
<accession>A0A2W6MW10</accession>
<dbReference type="InterPro" id="IPR015424">
    <property type="entry name" value="PyrdxlP-dep_Trfase"/>
</dbReference>
<evidence type="ECO:0000313" key="6">
    <source>
        <dbReference type="Proteomes" id="UP000249746"/>
    </source>
</evidence>
<dbReference type="GO" id="GO:0030170">
    <property type="term" value="F:pyridoxal phosphate binding"/>
    <property type="evidence" value="ECO:0007669"/>
    <property type="project" value="TreeGrafter"/>
</dbReference>
<dbReference type="EMBL" id="NBIU01000006">
    <property type="protein sequence ID" value="PZT48532.1"/>
    <property type="molecule type" value="Genomic_DNA"/>
</dbReference>
<comment type="similarity">
    <text evidence="1 4">Belongs to the DegT/DnrJ/EryC1 family.</text>
</comment>
<dbReference type="AlphaFoldDB" id="A0A2W6MW10"/>
<dbReference type="Gene3D" id="3.40.640.10">
    <property type="entry name" value="Type I PLP-dependent aspartate aminotransferase-like (Major domain)"/>
    <property type="match status" value="1"/>
</dbReference>